<feature type="transmembrane region" description="Helical" evidence="10">
    <location>
        <begin position="161"/>
        <end position="179"/>
    </location>
</feature>
<evidence type="ECO:0000256" key="7">
    <source>
        <dbReference type="ARBA" id="ARBA00022989"/>
    </source>
</evidence>
<protein>
    <recommendedName>
        <fullName evidence="9 10">Polyprenol-phosphate-mannose--protein mannosyltransferase</fullName>
        <ecNumber evidence="10">2.4.1.-</ecNumber>
    </recommendedName>
</protein>
<organism evidence="14 15">
    <name type="scientific">Actinomyces lilanjuaniae</name>
    <dbReference type="NCBI Taxonomy" id="2321394"/>
    <lineage>
        <taxon>Bacteria</taxon>
        <taxon>Bacillati</taxon>
        <taxon>Actinomycetota</taxon>
        <taxon>Actinomycetes</taxon>
        <taxon>Actinomycetales</taxon>
        <taxon>Actinomycetaceae</taxon>
        <taxon>Actinomyces</taxon>
    </lineage>
</organism>
<evidence type="ECO:0000256" key="3">
    <source>
        <dbReference type="ARBA" id="ARBA00007222"/>
    </source>
</evidence>
<keyword evidence="4 10" id="KW-0328">Glycosyltransferase</keyword>
<feature type="compositionally biased region" description="Low complexity" evidence="11">
    <location>
        <begin position="14"/>
        <end position="26"/>
    </location>
</feature>
<feature type="transmembrane region" description="Helical" evidence="10">
    <location>
        <begin position="632"/>
        <end position="655"/>
    </location>
</feature>
<accession>A0ABM6Z5N4</accession>
<evidence type="ECO:0000313" key="14">
    <source>
        <dbReference type="EMBL" id="AYD90441.1"/>
    </source>
</evidence>
<dbReference type="InterPro" id="IPR032421">
    <property type="entry name" value="PMT_4TMC"/>
</dbReference>
<name>A0ABM6Z5N4_9ACTO</name>
<keyword evidence="5 10" id="KW-0808">Transferase</keyword>
<keyword evidence="8 10" id="KW-0472">Membrane</keyword>
<keyword evidence="15" id="KW-1185">Reference proteome</keyword>
<feature type="transmembrane region" description="Helical" evidence="10">
    <location>
        <begin position="211"/>
        <end position="230"/>
    </location>
</feature>
<evidence type="ECO:0000256" key="11">
    <source>
        <dbReference type="SAM" id="MobiDB-lite"/>
    </source>
</evidence>
<feature type="domain" description="Protein O-mannosyl-transferase C-terminal four TM" evidence="13">
    <location>
        <begin position="368"/>
        <end position="495"/>
    </location>
</feature>
<dbReference type="Pfam" id="PF02366">
    <property type="entry name" value="PMT"/>
    <property type="match status" value="1"/>
</dbReference>
<dbReference type="Proteomes" id="UP000273001">
    <property type="component" value="Chromosome"/>
</dbReference>
<dbReference type="RefSeq" id="WP_119837158.1">
    <property type="nucleotide sequence ID" value="NZ_CP032514.1"/>
</dbReference>
<evidence type="ECO:0000259" key="12">
    <source>
        <dbReference type="Pfam" id="PF02366"/>
    </source>
</evidence>
<keyword evidence="6 10" id="KW-0812">Transmembrane</keyword>
<dbReference type="Pfam" id="PF16192">
    <property type="entry name" value="PMT_4TMC"/>
    <property type="match status" value="1"/>
</dbReference>
<evidence type="ECO:0000256" key="8">
    <source>
        <dbReference type="ARBA" id="ARBA00023136"/>
    </source>
</evidence>
<feature type="transmembrane region" description="Helical" evidence="10">
    <location>
        <begin position="461"/>
        <end position="477"/>
    </location>
</feature>
<feature type="transmembrane region" description="Helical" evidence="10">
    <location>
        <begin position="186"/>
        <end position="205"/>
    </location>
</feature>
<keyword evidence="10" id="KW-1003">Cell membrane</keyword>
<evidence type="ECO:0000256" key="4">
    <source>
        <dbReference type="ARBA" id="ARBA00022676"/>
    </source>
</evidence>
<evidence type="ECO:0000256" key="9">
    <source>
        <dbReference type="ARBA" id="ARBA00093617"/>
    </source>
</evidence>
<comment type="function">
    <text evidence="10">Protein O-mannosyltransferase that catalyzes the transfer of a single mannose residue from a polyprenol phospho-mannosyl lipidic donor to the hydroxyl group of selected serine and threonine residues in acceptor proteins.</text>
</comment>
<evidence type="ECO:0000256" key="6">
    <source>
        <dbReference type="ARBA" id="ARBA00022692"/>
    </source>
</evidence>
<dbReference type="EMBL" id="CP032514">
    <property type="protein sequence ID" value="AYD90441.1"/>
    <property type="molecule type" value="Genomic_DNA"/>
</dbReference>
<evidence type="ECO:0000256" key="1">
    <source>
        <dbReference type="ARBA" id="ARBA00004127"/>
    </source>
</evidence>
<feature type="transmembrane region" description="Helical" evidence="10">
    <location>
        <begin position="483"/>
        <end position="502"/>
    </location>
</feature>
<reference evidence="14 15" key="1">
    <citation type="submission" date="2018-09" db="EMBL/GenBank/DDBJ databases">
        <authorList>
            <person name="Li J."/>
        </authorList>
    </citation>
    <scope>NUCLEOTIDE SEQUENCE [LARGE SCALE GENOMIC DNA]</scope>
    <source>
        <strain evidence="14 15">2129</strain>
    </source>
</reference>
<gene>
    <name evidence="14" type="ORF">D5R93_11295</name>
</gene>
<dbReference type="PANTHER" id="PTHR10050">
    <property type="entry name" value="DOLICHYL-PHOSPHATE-MANNOSE--PROTEIN MANNOSYLTRANSFERASE"/>
    <property type="match status" value="1"/>
</dbReference>
<evidence type="ECO:0000256" key="10">
    <source>
        <dbReference type="RuleBase" id="RU367007"/>
    </source>
</evidence>
<feature type="domain" description="ArnT-like N-terminal" evidence="12">
    <location>
        <begin position="78"/>
        <end position="304"/>
    </location>
</feature>
<evidence type="ECO:0000256" key="5">
    <source>
        <dbReference type="ARBA" id="ARBA00022679"/>
    </source>
</evidence>
<feature type="transmembrane region" description="Helical" evidence="10">
    <location>
        <begin position="67"/>
        <end position="87"/>
    </location>
</feature>
<dbReference type="PANTHER" id="PTHR10050:SF46">
    <property type="entry name" value="PROTEIN O-MANNOSYL-TRANSFERASE 2"/>
    <property type="match status" value="1"/>
</dbReference>
<keyword evidence="7 10" id="KW-1133">Transmembrane helix</keyword>
<comment type="pathway">
    <text evidence="2 10">Protein modification; protein glycosylation.</text>
</comment>
<sequence length="673" mass="72636">MTTASTSSPDKAADAQAGTAGADLQDTASPAQPNRAEDGQRAEDDLRAALGLDPAGSQAPRAVRVRGWVATGAAGIIATLLRLLGLAHPSTLMFDETYYVKDAYALWTVGYEAQWAEGSDELFAAGDFSGMSTEPSFVVHPQLGKWLIGLGMQALGPESPVGWRIVPAIAGVLTVVLLARLTFRLTGSPVLTGLAGLLLAIDGVALTESRIGLLDVFVGLFATLTMYCLVRDRQWSRARLARDLAGTGAGHLAPRAHVRPWLWATGAALGLTCSIKWSGLYLLAVVGVMVVVWDTQALKKVQAKAWFLEGTLSRGIGDFIRLVPTTALVYLLMWWSWFTHDGAYKHGWAAQQRAAVGESARSWLPDALNDLVEYHLSMYTFHVGLDSEHPYQSRPAGWLLQLRPTSFYWAGEEELAGQDCGSQQCVQAITSIGNIPVWWAACVALVAVVLLATVGRDWRAWVPLAGYLGLYVPWFQYPDRTIFTFYTVAFVPFVVLVLVLGLGMASGLLPPLPGTPPGDEGGWVLSVRRMRRWLGGRVRRSPGAYRVDADDVLAEDRTGPGDVVSPSSDAAVTGAELTGAESSSDTTSCEGRRGLAAVCSSSEEMSVSRQRPLPVVQRWTGVPAERVRRGGVVLVGVVTVAAVAFAVGWWCVWTGTTVSYEVWRWHMLLGSWI</sequence>
<comment type="subcellular location">
    <subcellularLocation>
        <location evidence="10">Cell membrane</location>
    </subcellularLocation>
    <subcellularLocation>
        <location evidence="1">Endomembrane system</location>
        <topology evidence="1">Multi-pass membrane protein</topology>
    </subcellularLocation>
</comment>
<dbReference type="InterPro" id="IPR003342">
    <property type="entry name" value="ArnT-like_N"/>
</dbReference>
<dbReference type="InterPro" id="IPR027005">
    <property type="entry name" value="PMT-like"/>
</dbReference>
<dbReference type="EC" id="2.4.1.-" evidence="10"/>
<evidence type="ECO:0000259" key="13">
    <source>
        <dbReference type="Pfam" id="PF16192"/>
    </source>
</evidence>
<feature type="region of interest" description="Disordered" evidence="11">
    <location>
        <begin position="1"/>
        <end position="42"/>
    </location>
</feature>
<feature type="transmembrane region" description="Helical" evidence="10">
    <location>
        <begin position="319"/>
        <end position="338"/>
    </location>
</feature>
<evidence type="ECO:0000313" key="15">
    <source>
        <dbReference type="Proteomes" id="UP000273001"/>
    </source>
</evidence>
<evidence type="ECO:0000256" key="2">
    <source>
        <dbReference type="ARBA" id="ARBA00004922"/>
    </source>
</evidence>
<feature type="transmembrane region" description="Helical" evidence="10">
    <location>
        <begin position="437"/>
        <end position="454"/>
    </location>
</feature>
<proteinExistence type="inferred from homology"/>
<comment type="similarity">
    <text evidence="3 10">Belongs to the glycosyltransferase 39 family.</text>
</comment>